<proteinExistence type="inferred from homology"/>
<dbReference type="PANTHER" id="PTHR47950">
    <property type="entry name" value="CYTOCHROME P450, FAMILY 76, SUBFAMILY C, POLYPEPTIDE 5-RELATED"/>
    <property type="match status" value="1"/>
</dbReference>
<dbReference type="PRINTS" id="PR00385">
    <property type="entry name" value="P450"/>
</dbReference>
<dbReference type="GO" id="GO:0016705">
    <property type="term" value="F:oxidoreductase activity, acting on paired donors, with incorporation or reduction of molecular oxygen"/>
    <property type="evidence" value="ECO:0007669"/>
    <property type="project" value="InterPro"/>
</dbReference>
<gene>
    <name evidence="5" type="primary">LOC107431514</name>
</gene>
<dbReference type="RefSeq" id="XP_024922324.3">
    <property type="nucleotide sequence ID" value="XM_025066556.3"/>
</dbReference>
<dbReference type="InterPro" id="IPR036396">
    <property type="entry name" value="Cyt_P450_sf"/>
</dbReference>
<comment type="similarity">
    <text evidence="1 3">Belongs to the cytochrome P450 family.</text>
</comment>
<dbReference type="InParanoid" id="A0A6P6FJL5"/>
<dbReference type="Proteomes" id="UP001652623">
    <property type="component" value="Chromosome 11"/>
</dbReference>
<dbReference type="InterPro" id="IPR017972">
    <property type="entry name" value="Cyt_P450_CS"/>
</dbReference>
<keyword evidence="2 3" id="KW-0349">Heme</keyword>
<keyword evidence="2 3" id="KW-0479">Metal-binding</keyword>
<accession>A0A6P6FJL5</accession>
<keyword evidence="3" id="KW-0560">Oxidoreductase</keyword>
<feature type="binding site" description="axial binding residue" evidence="2">
    <location>
        <position position="458"/>
    </location>
    <ligand>
        <name>heme</name>
        <dbReference type="ChEBI" id="CHEBI:30413"/>
    </ligand>
    <ligandPart>
        <name>Fe</name>
        <dbReference type="ChEBI" id="CHEBI:18248"/>
    </ligandPart>
</feature>
<dbReference type="InterPro" id="IPR001128">
    <property type="entry name" value="Cyt_P450"/>
</dbReference>
<name>A0A6P6FJL5_ZIZJJ</name>
<comment type="cofactor">
    <cofactor evidence="2">
        <name>heme</name>
        <dbReference type="ChEBI" id="CHEBI:30413"/>
    </cofactor>
</comment>
<dbReference type="Gene3D" id="1.10.630.10">
    <property type="entry name" value="Cytochrome P450"/>
    <property type="match status" value="1"/>
</dbReference>
<evidence type="ECO:0000256" key="1">
    <source>
        <dbReference type="ARBA" id="ARBA00010617"/>
    </source>
</evidence>
<dbReference type="GO" id="GO:0020037">
    <property type="term" value="F:heme binding"/>
    <property type="evidence" value="ECO:0007669"/>
    <property type="project" value="InterPro"/>
</dbReference>
<evidence type="ECO:0000256" key="2">
    <source>
        <dbReference type="PIRSR" id="PIRSR602401-1"/>
    </source>
</evidence>
<dbReference type="GO" id="GO:0004497">
    <property type="term" value="F:monooxygenase activity"/>
    <property type="evidence" value="ECO:0007669"/>
    <property type="project" value="UniProtKB-KW"/>
</dbReference>
<dbReference type="AlphaFoldDB" id="A0A6P6FJL5"/>
<keyword evidence="2 3" id="KW-0408">Iron</keyword>
<dbReference type="SUPFAM" id="SSF48264">
    <property type="entry name" value="Cytochrome P450"/>
    <property type="match status" value="1"/>
</dbReference>
<dbReference type="GO" id="GO:0005506">
    <property type="term" value="F:iron ion binding"/>
    <property type="evidence" value="ECO:0007669"/>
    <property type="project" value="InterPro"/>
</dbReference>
<keyword evidence="3" id="KW-0503">Monooxygenase</keyword>
<dbReference type="PRINTS" id="PR00463">
    <property type="entry name" value="EP450I"/>
</dbReference>
<reference evidence="5" key="1">
    <citation type="submission" date="2025-08" db="UniProtKB">
        <authorList>
            <consortium name="RefSeq"/>
        </authorList>
    </citation>
    <scope>IDENTIFICATION</scope>
    <source>
        <tissue evidence="5">Seedling</tissue>
    </source>
</reference>
<dbReference type="Pfam" id="PF00067">
    <property type="entry name" value="p450"/>
    <property type="match status" value="1"/>
</dbReference>
<evidence type="ECO:0000313" key="5">
    <source>
        <dbReference type="RefSeq" id="XP_024922324.3"/>
    </source>
</evidence>
<dbReference type="GeneID" id="107431514"/>
<protein>
    <submittedName>
        <fullName evidence="5">Geraniol 8-hydroxylase</fullName>
    </submittedName>
</protein>
<organism evidence="4 5">
    <name type="scientific">Ziziphus jujuba</name>
    <name type="common">Chinese jujube</name>
    <name type="synonym">Ziziphus sativa</name>
    <dbReference type="NCBI Taxonomy" id="326968"/>
    <lineage>
        <taxon>Eukaryota</taxon>
        <taxon>Viridiplantae</taxon>
        <taxon>Streptophyta</taxon>
        <taxon>Embryophyta</taxon>
        <taxon>Tracheophyta</taxon>
        <taxon>Spermatophyta</taxon>
        <taxon>Magnoliopsida</taxon>
        <taxon>eudicotyledons</taxon>
        <taxon>Gunneridae</taxon>
        <taxon>Pentapetalae</taxon>
        <taxon>rosids</taxon>
        <taxon>fabids</taxon>
        <taxon>Rosales</taxon>
        <taxon>Rhamnaceae</taxon>
        <taxon>Paliureae</taxon>
        <taxon>Ziziphus</taxon>
    </lineage>
</organism>
<evidence type="ECO:0000313" key="4">
    <source>
        <dbReference type="Proteomes" id="UP001652623"/>
    </source>
</evidence>
<evidence type="ECO:0000256" key="3">
    <source>
        <dbReference type="RuleBase" id="RU000461"/>
    </source>
</evidence>
<dbReference type="CDD" id="cd11073">
    <property type="entry name" value="CYP76-like"/>
    <property type="match status" value="1"/>
</dbReference>
<dbReference type="PANTHER" id="PTHR47950:SF44">
    <property type="entry name" value="CYTOCHROME P450, FAMILY 76, SUBFAMILY C, POLYPEPTIDE 5-RELATED"/>
    <property type="match status" value="1"/>
</dbReference>
<keyword evidence="4" id="KW-1185">Reference proteome</keyword>
<dbReference type="KEGG" id="zju:107431514"/>
<sequence length="513" mass="57689">MESVQILLVSISVFVWLVVRWRSSSESKRRVLPPGPSGVPILGNLLQLGPRPHEKMTEMAKVYGPLMALRLGFVTTIVASSPEMAREIMQRNDKAFSNRPVPDSVASQPNPEGTLAWVPGDHRWRNRRRICSTQMFTAQRLDYLQHFRHRKVHQLVEHVRKHSAAGTAVDIGSLAFAATLNLISNTIFSVDIIDPVGFETAQEFKDLVWRIMEDAGKLNLSDYFPALRRFDLQGVRRHVRVSYLRLHQIFDEIIAKRLQSRASSSDSTSSTHGDFLDVLLDQCQQHQDGFTFETIKPLILDLFIAGSDTSGLTTEWAMAELLRKPGVMEKAKEELEQVLGRRRQVEESDIERLPYLQAIVKETLRLHPAAPLLLPYVAENDVQIDGYTIQKGNRVLVNAWCIGRDPKYWDDPLSFSPERFLAAAAGGGCSSTTASATTREYNGRDFEYIPFGAGRRICPGLPLANRMVTLTLASLIHSFHWQLPPGITPQNLDMSEQFGITLKKAVPLYAIPA</sequence>
<dbReference type="PROSITE" id="PS00086">
    <property type="entry name" value="CYTOCHROME_P450"/>
    <property type="match status" value="1"/>
</dbReference>
<dbReference type="InterPro" id="IPR002401">
    <property type="entry name" value="Cyt_P450_E_grp-I"/>
</dbReference>